<evidence type="ECO:0000313" key="2">
    <source>
        <dbReference type="Proteomes" id="UP000218615"/>
    </source>
</evidence>
<sequence>MSVSCALYYLLNRHQKNIRKNLEKDVVVKISIIDELKKSNFKEWFEVGSR</sequence>
<accession>A0A284VPU8</accession>
<proteinExistence type="predicted"/>
<evidence type="ECO:0000313" key="1">
    <source>
        <dbReference type="EMBL" id="SNQ61306.1"/>
    </source>
</evidence>
<gene>
    <name evidence="1" type="ORF">MNV_30039</name>
</gene>
<dbReference type="Proteomes" id="UP000218615">
    <property type="component" value="Unassembled WGS sequence"/>
</dbReference>
<protein>
    <submittedName>
        <fullName evidence="1">Uncharacterized protein</fullName>
    </submittedName>
</protein>
<reference evidence="2" key="1">
    <citation type="submission" date="2017-06" db="EMBL/GenBank/DDBJ databases">
        <authorList>
            <person name="Cremers G."/>
        </authorList>
    </citation>
    <scope>NUCLEOTIDE SEQUENCE [LARGE SCALE GENOMIC DNA]</scope>
</reference>
<keyword evidence="2" id="KW-1185">Reference proteome</keyword>
<name>A0A284VPU8_9EURY</name>
<organism evidence="1 2">
    <name type="scientific">Candidatus Methanoperedens nitratireducens</name>
    <dbReference type="NCBI Taxonomy" id="1392998"/>
    <lineage>
        <taxon>Archaea</taxon>
        <taxon>Methanobacteriati</taxon>
        <taxon>Methanobacteriota</taxon>
        <taxon>Stenosarchaea group</taxon>
        <taxon>Methanomicrobia</taxon>
        <taxon>Methanosarcinales</taxon>
        <taxon>ANME-2 cluster</taxon>
        <taxon>Candidatus Methanoperedentaceae</taxon>
        <taxon>Candidatus Methanoperedens</taxon>
    </lineage>
</organism>
<dbReference type="EMBL" id="FZMP01000174">
    <property type="protein sequence ID" value="SNQ61306.1"/>
    <property type="molecule type" value="Genomic_DNA"/>
</dbReference>
<dbReference type="AlphaFoldDB" id="A0A284VPU8"/>